<sequence>MIELVLKNILIQRQRHRLQDTGAQKGDNNKELNMKKGDKIIALIISMLIVISLIGIYVYKSRLDDSTKIAVIKENGKIIRTIDLNKVQDTYEFTVRYGKSGFNKIKVEKGKIRISDSNSPRKIGMKMGWISKPGENVVCVPYKLMVKIEGRDPRLNDVDAISGQPADIGR</sequence>
<keyword evidence="1" id="KW-0472">Membrane</keyword>
<dbReference type="Proteomes" id="UP001565220">
    <property type="component" value="Unassembled WGS sequence"/>
</dbReference>
<keyword evidence="1" id="KW-1133">Transmembrane helix</keyword>
<protein>
    <submittedName>
        <fullName evidence="2">NusG domain II-containing protein</fullName>
    </submittedName>
</protein>
<keyword evidence="3" id="KW-1185">Reference proteome</keyword>
<dbReference type="CDD" id="cd09911">
    <property type="entry name" value="Lin0431_like"/>
    <property type="match status" value="1"/>
</dbReference>
<comment type="caution">
    <text evidence="2">The sequence shown here is derived from an EMBL/GenBank/DDBJ whole genome shotgun (WGS) entry which is preliminary data.</text>
</comment>
<organism evidence="2 3">
    <name type="scientific">Clostridium lapidicellarium</name>
    <dbReference type="NCBI Taxonomy" id="3240931"/>
    <lineage>
        <taxon>Bacteria</taxon>
        <taxon>Bacillati</taxon>
        <taxon>Bacillota</taxon>
        <taxon>Clostridia</taxon>
        <taxon>Eubacteriales</taxon>
        <taxon>Clostridiaceae</taxon>
        <taxon>Clostridium</taxon>
    </lineage>
</organism>
<feature type="transmembrane region" description="Helical" evidence="1">
    <location>
        <begin position="40"/>
        <end position="59"/>
    </location>
</feature>
<evidence type="ECO:0000256" key="1">
    <source>
        <dbReference type="SAM" id="Phobius"/>
    </source>
</evidence>
<dbReference type="RefSeq" id="WP_294180884.1">
    <property type="nucleotide sequence ID" value="NZ_JBGFFE010000010.1"/>
</dbReference>
<keyword evidence="1" id="KW-0812">Transmembrane</keyword>
<gene>
    <name evidence="2" type="ORF">AB8S09_08390</name>
</gene>
<dbReference type="InterPro" id="IPR038690">
    <property type="entry name" value="NusG_2_sf"/>
</dbReference>
<reference evidence="2 3" key="1">
    <citation type="submission" date="2024-08" db="EMBL/GenBank/DDBJ databases">
        <title>Clostridium lapicellarii sp. nov., and Clostridium renhuaiense sp. nov., two species isolated from the mud in a fermentation cellar used for producing sauce-flavour Chinese liquors.</title>
        <authorList>
            <person name="Yang F."/>
            <person name="Wang H."/>
            <person name="Chen L.Q."/>
            <person name="Zhou N."/>
            <person name="Lu J.J."/>
            <person name="Pu X.X."/>
            <person name="Wan B."/>
            <person name="Wang L."/>
            <person name="Liu S.J."/>
        </authorList>
    </citation>
    <scope>NUCLEOTIDE SEQUENCE [LARGE SCALE GENOMIC DNA]</scope>
    <source>
        <strain evidence="2 3">MT-113</strain>
    </source>
</reference>
<dbReference type="EMBL" id="JBGFFE010000010">
    <property type="protein sequence ID" value="MEY8763658.1"/>
    <property type="molecule type" value="Genomic_DNA"/>
</dbReference>
<proteinExistence type="predicted"/>
<name>A0ABV4DX69_9CLOT</name>
<dbReference type="Pfam" id="PF07009">
    <property type="entry name" value="NusG_II"/>
    <property type="match status" value="1"/>
</dbReference>
<evidence type="ECO:0000313" key="2">
    <source>
        <dbReference type="EMBL" id="MEY8763658.1"/>
    </source>
</evidence>
<dbReference type="Gene3D" id="2.60.320.10">
    <property type="entry name" value="N-utilization substance G protein NusG, insert domain"/>
    <property type="match status" value="1"/>
</dbReference>
<evidence type="ECO:0000313" key="3">
    <source>
        <dbReference type="Proteomes" id="UP001565220"/>
    </source>
</evidence>
<accession>A0ABV4DX69</accession>